<accession>A0ABX8M0Z2</accession>
<dbReference type="Pfam" id="PF11903">
    <property type="entry name" value="ParD_like"/>
    <property type="match status" value="1"/>
</dbReference>
<gene>
    <name evidence="1" type="ORF">B0X70_10145</name>
</gene>
<dbReference type="Proteomes" id="UP000693715">
    <property type="component" value="Chromosome"/>
</dbReference>
<dbReference type="EMBL" id="CP020335">
    <property type="protein sequence ID" value="QXF36206.1"/>
    <property type="molecule type" value="Genomic_DNA"/>
</dbReference>
<organism evidence="1 2">
    <name type="scientific">Photorhabdus akhurstii</name>
    <dbReference type="NCBI Taxonomy" id="171438"/>
    <lineage>
        <taxon>Bacteria</taxon>
        <taxon>Pseudomonadati</taxon>
        <taxon>Pseudomonadota</taxon>
        <taxon>Gammaproteobacteria</taxon>
        <taxon>Enterobacterales</taxon>
        <taxon>Morganellaceae</taxon>
        <taxon>Photorhabdus</taxon>
    </lineage>
</organism>
<dbReference type="InterPro" id="IPR021831">
    <property type="entry name" value="ParD-like"/>
</dbReference>
<evidence type="ECO:0000313" key="2">
    <source>
        <dbReference type="Proteomes" id="UP000693715"/>
    </source>
</evidence>
<evidence type="ECO:0000313" key="1">
    <source>
        <dbReference type="EMBL" id="QXF36206.1"/>
    </source>
</evidence>
<sequence length="47" mass="5453">MSEGQIKLWLSKQIEHWTKIGRIAEDNPDLPYSFILDSLLAKRKLIG</sequence>
<keyword evidence="2" id="KW-1185">Reference proteome</keyword>
<proteinExistence type="predicted"/>
<protein>
    <submittedName>
        <fullName evidence="1">Uncharacterized protein</fullName>
    </submittedName>
</protein>
<name>A0ABX8M0Z2_9GAMM</name>
<reference evidence="1 2" key="1">
    <citation type="submission" date="2017-03" db="EMBL/GenBank/DDBJ databases">
        <title>Genome comparison of Photorhabdus luminescens strain 0813-124 phase variants.</title>
        <authorList>
            <person name="Chien C.-C."/>
            <person name="Chen W.-J."/>
            <person name="Shih M.-C."/>
            <person name="Hsieh F.-C."/>
        </authorList>
    </citation>
    <scope>NUCLEOTIDE SEQUENCE [LARGE SCALE GENOMIC DNA]</scope>
    <source>
        <strain evidence="1 2">0813-124 phase II</strain>
    </source>
</reference>